<reference evidence="2 3" key="1">
    <citation type="submission" date="2016-10" db="EMBL/GenBank/DDBJ databases">
        <authorList>
            <person name="de Groot N.N."/>
        </authorList>
    </citation>
    <scope>NUCLEOTIDE SEQUENCE [LARGE SCALE GENOMIC DNA]</scope>
    <source>
        <strain evidence="2 3">CGMCC 1.10449</strain>
    </source>
</reference>
<dbReference type="STRING" id="553311.SAMN05216231_0677"/>
<dbReference type="SUPFAM" id="SSF51735">
    <property type="entry name" value="NAD(P)-binding Rossmann-fold domains"/>
    <property type="match status" value="1"/>
</dbReference>
<dbReference type="EMBL" id="FNKD01000001">
    <property type="protein sequence ID" value="SDQ15065.1"/>
    <property type="molecule type" value="Genomic_DNA"/>
</dbReference>
<organism evidence="2 3">
    <name type="scientific">Virgibacillus salinus</name>
    <dbReference type="NCBI Taxonomy" id="553311"/>
    <lineage>
        <taxon>Bacteria</taxon>
        <taxon>Bacillati</taxon>
        <taxon>Bacillota</taxon>
        <taxon>Bacilli</taxon>
        <taxon>Bacillales</taxon>
        <taxon>Bacillaceae</taxon>
        <taxon>Virgibacillus</taxon>
    </lineage>
</organism>
<name>A0A1H0YIJ2_9BACI</name>
<dbReference type="RefSeq" id="WP_092491537.1">
    <property type="nucleotide sequence ID" value="NZ_FNKD01000001.1"/>
</dbReference>
<accession>A0A1H0YIJ2</accession>
<keyword evidence="3" id="KW-1185">Reference proteome</keyword>
<feature type="domain" description="Quinate/shikimate 5-dehydrogenase/glutamyl-tRNA reductase" evidence="1">
    <location>
        <begin position="120"/>
        <end position="197"/>
    </location>
</feature>
<evidence type="ECO:0000313" key="3">
    <source>
        <dbReference type="Proteomes" id="UP000199444"/>
    </source>
</evidence>
<dbReference type="InterPro" id="IPR036291">
    <property type="entry name" value="NAD(P)-bd_dom_sf"/>
</dbReference>
<dbReference type="AlphaFoldDB" id="A0A1H0YIJ2"/>
<protein>
    <submittedName>
        <fullName evidence="2">Shikimate / quinate 5-dehydrogenase</fullName>
    </submittedName>
</protein>
<dbReference type="Gene3D" id="3.40.50.720">
    <property type="entry name" value="NAD(P)-binding Rossmann-like Domain"/>
    <property type="match status" value="1"/>
</dbReference>
<evidence type="ECO:0000313" key="2">
    <source>
        <dbReference type="EMBL" id="SDQ15065.1"/>
    </source>
</evidence>
<dbReference type="Proteomes" id="UP000199444">
    <property type="component" value="Unassembled WGS sequence"/>
</dbReference>
<dbReference type="Pfam" id="PF01488">
    <property type="entry name" value="Shikimate_DH"/>
    <property type="match status" value="1"/>
</dbReference>
<sequence length="336" mass="37974">MEIKNILQKELSNLQNYTHKSIMISTTAKHALAFRVLPRRTISRMSMACFMINDKNSLEETLSFFDGEVDYIYIDIEQKQDLNLFKTARETIKKSKIETVKPNDITVESCDLLIRYFLNDDLYDKKVIVIGTGNLASKIATRLAERQAHVYIKGRNNEKEITVTEALNIFLPKHTPIIKTMNQIQETEKVDVVISFLSGQLTNEETIFPVIGENSFIIDGGINNFSNDFIQHMLSVNINITRLDTRIALPYQFLSTHDHIHTFFKEVYGQAFIKGVPVVAGGYIGADGTVIVDNIKHPNQVIGIADGLGGVKVSEQLSEADRSRIYEIKKVISTSN</sequence>
<evidence type="ECO:0000259" key="1">
    <source>
        <dbReference type="Pfam" id="PF01488"/>
    </source>
</evidence>
<dbReference type="InterPro" id="IPR006151">
    <property type="entry name" value="Shikm_DH/Glu-tRNA_Rdtase"/>
</dbReference>
<proteinExistence type="predicted"/>
<gene>
    <name evidence="2" type="ORF">SAMN05216231_0677</name>
</gene>